<feature type="domain" description="ABC transporter" evidence="6">
    <location>
        <begin position="6"/>
        <end position="233"/>
    </location>
</feature>
<dbReference type="AlphaFoldDB" id="A0A0D0IKB3"/>
<evidence type="ECO:0000256" key="5">
    <source>
        <dbReference type="ARBA" id="ARBA00023251"/>
    </source>
</evidence>
<dbReference type="GO" id="GO:0046677">
    <property type="term" value="P:response to antibiotic"/>
    <property type="evidence" value="ECO:0007669"/>
    <property type="project" value="UniProtKB-KW"/>
</dbReference>
<accession>A0A0D0IKB3</accession>
<evidence type="ECO:0000256" key="3">
    <source>
        <dbReference type="ARBA" id="ARBA00022741"/>
    </source>
</evidence>
<dbReference type="PROSITE" id="PS50893">
    <property type="entry name" value="ABC_TRANSPORTER_2"/>
    <property type="match status" value="1"/>
</dbReference>
<dbReference type="OrthoDB" id="9804819at2"/>
<dbReference type="CDD" id="cd03230">
    <property type="entry name" value="ABC_DR_subfamily_A"/>
    <property type="match status" value="1"/>
</dbReference>
<comment type="caution">
    <text evidence="7">The sequence shown here is derived from an EMBL/GenBank/DDBJ whole genome shotgun (WGS) entry which is preliminary data.</text>
</comment>
<dbReference type="InterPro" id="IPR017871">
    <property type="entry name" value="ABC_transporter-like_CS"/>
</dbReference>
<dbReference type="InterPro" id="IPR003593">
    <property type="entry name" value="AAA+_ATPase"/>
</dbReference>
<protein>
    <recommendedName>
        <fullName evidence="6">ABC transporter domain-containing protein</fullName>
    </recommendedName>
</protein>
<dbReference type="Proteomes" id="UP000032120">
    <property type="component" value="Unassembled WGS sequence"/>
</dbReference>
<evidence type="ECO:0000256" key="4">
    <source>
        <dbReference type="ARBA" id="ARBA00022840"/>
    </source>
</evidence>
<keyword evidence="3" id="KW-0547">Nucleotide-binding</keyword>
<evidence type="ECO:0000256" key="2">
    <source>
        <dbReference type="ARBA" id="ARBA00022448"/>
    </source>
</evidence>
<evidence type="ECO:0000259" key="6">
    <source>
        <dbReference type="PROSITE" id="PS50893"/>
    </source>
</evidence>
<dbReference type="GO" id="GO:0005524">
    <property type="term" value="F:ATP binding"/>
    <property type="evidence" value="ECO:0007669"/>
    <property type="project" value="UniProtKB-KW"/>
</dbReference>
<evidence type="ECO:0000313" key="7">
    <source>
        <dbReference type="EMBL" id="KIP52054.1"/>
    </source>
</evidence>
<comment type="subcellular location">
    <subcellularLocation>
        <location evidence="1">Cell membrane</location>
        <topology evidence="1">Peripheral membrane protein</topology>
    </subcellularLocation>
</comment>
<dbReference type="SMART" id="SM00382">
    <property type="entry name" value="AAA"/>
    <property type="match status" value="1"/>
</dbReference>
<dbReference type="Gene3D" id="3.40.50.300">
    <property type="entry name" value="P-loop containing nucleotide triphosphate hydrolases"/>
    <property type="match status" value="1"/>
</dbReference>
<organism evidence="7 8">
    <name type="scientific">Leucobacter komagatae</name>
    <dbReference type="NCBI Taxonomy" id="55969"/>
    <lineage>
        <taxon>Bacteria</taxon>
        <taxon>Bacillati</taxon>
        <taxon>Actinomycetota</taxon>
        <taxon>Actinomycetes</taxon>
        <taxon>Micrococcales</taxon>
        <taxon>Microbacteriaceae</taxon>
        <taxon>Leucobacter</taxon>
    </lineage>
</organism>
<evidence type="ECO:0000256" key="1">
    <source>
        <dbReference type="ARBA" id="ARBA00004202"/>
    </source>
</evidence>
<evidence type="ECO:0000313" key="8">
    <source>
        <dbReference type="Proteomes" id="UP000032120"/>
    </source>
</evidence>
<dbReference type="EMBL" id="JXSQ01000016">
    <property type="protein sequence ID" value="KIP52054.1"/>
    <property type="molecule type" value="Genomic_DNA"/>
</dbReference>
<gene>
    <name evidence="7" type="ORF">SD72_11420</name>
</gene>
<dbReference type="SUPFAM" id="SSF52540">
    <property type="entry name" value="P-loop containing nucleoside triphosphate hydrolases"/>
    <property type="match status" value="1"/>
</dbReference>
<dbReference type="Pfam" id="PF00005">
    <property type="entry name" value="ABC_tran"/>
    <property type="match status" value="1"/>
</dbReference>
<keyword evidence="4" id="KW-0067">ATP-binding</keyword>
<dbReference type="PANTHER" id="PTHR42711">
    <property type="entry name" value="ABC TRANSPORTER ATP-BINDING PROTEIN"/>
    <property type="match status" value="1"/>
</dbReference>
<dbReference type="GO" id="GO:0005886">
    <property type="term" value="C:plasma membrane"/>
    <property type="evidence" value="ECO:0007669"/>
    <property type="project" value="UniProtKB-SubCell"/>
</dbReference>
<name>A0A0D0IKB3_9MICO</name>
<dbReference type="InterPro" id="IPR027417">
    <property type="entry name" value="P-loop_NTPase"/>
</dbReference>
<keyword evidence="2" id="KW-0813">Transport</keyword>
<keyword evidence="8" id="KW-1185">Reference proteome</keyword>
<dbReference type="PANTHER" id="PTHR42711:SF17">
    <property type="entry name" value="ABC TRANSPORTER ATP-BINDING PROTEIN"/>
    <property type="match status" value="1"/>
</dbReference>
<dbReference type="GO" id="GO:0016887">
    <property type="term" value="F:ATP hydrolysis activity"/>
    <property type="evidence" value="ECO:0007669"/>
    <property type="project" value="InterPro"/>
</dbReference>
<dbReference type="PROSITE" id="PS00211">
    <property type="entry name" value="ABC_TRANSPORTER_1"/>
    <property type="match status" value="1"/>
</dbReference>
<dbReference type="InterPro" id="IPR003439">
    <property type="entry name" value="ABC_transporter-like_ATP-bd"/>
</dbReference>
<reference evidence="7 8" key="1">
    <citation type="submission" date="2015-01" db="EMBL/GenBank/DDBJ databases">
        <title>Draft genome sequence of Leucobacter komagatae strain VKM ST2845.</title>
        <authorList>
            <person name="Karlyshev A.V."/>
            <person name="Kudryashova E.B."/>
        </authorList>
    </citation>
    <scope>NUCLEOTIDE SEQUENCE [LARGE SCALE GENOMIC DNA]</scope>
    <source>
        <strain evidence="7 8">VKM ST2845</strain>
    </source>
</reference>
<dbReference type="InterPro" id="IPR050763">
    <property type="entry name" value="ABC_transporter_ATP-binding"/>
</dbReference>
<sequence>MDTQAIEITGATRHFGSGERVVRAVTGVDLRIKRGEVVALLGPNGAGKTTLLDMVLGLSEPDAGSIRVLGDAPRRAIARGSLSAVLQTGGLLADLTVTETLEVIASFHRVTARVPEVLELANLTEIARRKVGKCSGGEQQRVKFALALLPDPDVLILDEPTAGMDVTARRKFWDTMRADANAGRTIVFATHYLEEAEQFARRTVVMHHGTIVADGDTATLRASLGGRTLRATLPGDANAATALLAELRADESIASVDSDAQRVTIHTANSDAIAARILAAGATELEINAPTLETAFAALTEA</sequence>
<proteinExistence type="predicted"/>
<dbReference type="RefSeq" id="WP_042544599.1">
    <property type="nucleotide sequence ID" value="NZ_JXSQ01000016.1"/>
</dbReference>
<keyword evidence="5" id="KW-0046">Antibiotic resistance</keyword>